<dbReference type="AlphaFoldDB" id="A0A852I7F9"/>
<accession>A0A852I7F9</accession>
<dbReference type="GO" id="GO:0009887">
    <property type="term" value="P:animal organ morphogenesis"/>
    <property type="evidence" value="ECO:0007669"/>
    <property type="project" value="TreeGrafter"/>
</dbReference>
<dbReference type="OrthoDB" id="18487at2759"/>
<proteinExistence type="predicted"/>
<evidence type="ECO:0000313" key="13">
    <source>
        <dbReference type="Proteomes" id="UP000627253"/>
    </source>
</evidence>
<dbReference type="Pfam" id="PF24973">
    <property type="entry name" value="EGF_LMN_ATRN"/>
    <property type="match status" value="1"/>
</dbReference>
<protein>
    <submittedName>
        <fullName evidence="12">LAMA3 protein</fullName>
    </submittedName>
</protein>
<keyword evidence="13" id="KW-1185">Reference proteome</keyword>
<evidence type="ECO:0000256" key="1">
    <source>
        <dbReference type="ARBA" id="ARBA00004302"/>
    </source>
</evidence>
<dbReference type="GO" id="GO:0007411">
    <property type="term" value="P:axon guidance"/>
    <property type="evidence" value="ECO:0007669"/>
    <property type="project" value="TreeGrafter"/>
</dbReference>
<evidence type="ECO:0000256" key="3">
    <source>
        <dbReference type="ARBA" id="ARBA00022530"/>
    </source>
</evidence>
<evidence type="ECO:0000256" key="2">
    <source>
        <dbReference type="ARBA" id="ARBA00022525"/>
    </source>
</evidence>
<dbReference type="Proteomes" id="UP000627253">
    <property type="component" value="Unassembled WGS sequence"/>
</dbReference>
<keyword evidence="4" id="KW-0732">Signal</keyword>
<keyword evidence="3" id="KW-0272">Extracellular matrix</keyword>
<reference evidence="12" key="1">
    <citation type="submission" date="2020-02" db="EMBL/GenBank/DDBJ databases">
        <title>Bird 10,000 Genomes (B10K) Project - Family phase.</title>
        <authorList>
            <person name="Zhang G."/>
        </authorList>
    </citation>
    <scope>NUCLEOTIDE SEQUENCE</scope>
    <source>
        <strain evidence="12">B10K-DU-002-37</strain>
        <tissue evidence="12">Muscle</tissue>
    </source>
</reference>
<dbReference type="PROSITE" id="PS50027">
    <property type="entry name" value="EGF_LAM_2"/>
    <property type="match status" value="1"/>
</dbReference>
<name>A0A852I7F9_9PICI</name>
<feature type="non-terminal residue" evidence="12">
    <location>
        <position position="1"/>
    </location>
</feature>
<dbReference type="GO" id="GO:0005576">
    <property type="term" value="C:extracellular region"/>
    <property type="evidence" value="ECO:0007669"/>
    <property type="project" value="UniProtKB-ARBA"/>
</dbReference>
<comment type="subcellular location">
    <subcellularLocation>
        <location evidence="1">Secreted</location>
        <location evidence="1">Extracellular space</location>
        <location evidence="1">Extracellular matrix</location>
        <location evidence="1">Basement membrane</location>
    </subcellularLocation>
</comment>
<evidence type="ECO:0000256" key="7">
    <source>
        <dbReference type="ARBA" id="ARBA00023157"/>
    </source>
</evidence>
<keyword evidence="2" id="KW-0964">Secreted</keyword>
<dbReference type="PROSITE" id="PS01248">
    <property type="entry name" value="EGF_LAM_1"/>
    <property type="match status" value="2"/>
</dbReference>
<dbReference type="Gene3D" id="2.10.25.10">
    <property type="entry name" value="Laminin"/>
    <property type="match status" value="1"/>
</dbReference>
<dbReference type="PANTHER" id="PTHR10574">
    <property type="entry name" value="NETRIN/LAMININ-RELATED"/>
    <property type="match status" value="1"/>
</dbReference>
<feature type="domain" description="Laminin EGF-like" evidence="11">
    <location>
        <begin position="1"/>
        <end position="71"/>
    </location>
</feature>
<keyword evidence="8" id="KW-0325">Glycoprotein</keyword>
<dbReference type="GO" id="GO:0005604">
    <property type="term" value="C:basement membrane"/>
    <property type="evidence" value="ECO:0007669"/>
    <property type="project" value="UniProtKB-SubCell"/>
</dbReference>
<dbReference type="GO" id="GO:0005201">
    <property type="term" value="F:extracellular matrix structural constituent"/>
    <property type="evidence" value="ECO:0007669"/>
    <property type="project" value="TreeGrafter"/>
</dbReference>
<dbReference type="EMBL" id="WAAF01000312">
    <property type="protein sequence ID" value="NXX37981.1"/>
    <property type="molecule type" value="Genomic_DNA"/>
</dbReference>
<evidence type="ECO:0000256" key="8">
    <source>
        <dbReference type="ARBA" id="ARBA00023180"/>
    </source>
</evidence>
<comment type="caution">
    <text evidence="10">Lacks conserved residue(s) required for the propagation of feature annotation.</text>
</comment>
<organism evidence="12 13">
    <name type="scientific">Tricholaema leucomelas</name>
    <name type="common">pied barbet</name>
    <dbReference type="NCBI Taxonomy" id="240729"/>
    <lineage>
        <taxon>Eukaryota</taxon>
        <taxon>Metazoa</taxon>
        <taxon>Chordata</taxon>
        <taxon>Craniata</taxon>
        <taxon>Vertebrata</taxon>
        <taxon>Euteleostomi</taxon>
        <taxon>Archelosauria</taxon>
        <taxon>Archosauria</taxon>
        <taxon>Dinosauria</taxon>
        <taxon>Saurischia</taxon>
        <taxon>Theropoda</taxon>
        <taxon>Coelurosauria</taxon>
        <taxon>Aves</taxon>
        <taxon>Neognathae</taxon>
        <taxon>Neoaves</taxon>
        <taxon>Telluraves</taxon>
        <taxon>Coraciimorphae</taxon>
        <taxon>Piciformes</taxon>
        <taxon>Lybiidae</taxon>
        <taxon>Tricholaema lacrymosa</taxon>
    </lineage>
</organism>
<gene>
    <name evidence="12" type="primary">Lama3</name>
    <name evidence="12" type="ORF">TRILEU_R08787</name>
</gene>
<dbReference type="InterPro" id="IPR056863">
    <property type="entry name" value="LMN_ATRN_NET-like_EGF"/>
</dbReference>
<feature type="disulfide bond" evidence="10">
    <location>
        <begin position="39"/>
        <end position="48"/>
    </location>
</feature>
<keyword evidence="7 10" id="KW-1015">Disulfide bond</keyword>
<sequence length="114" mass="11971">ACNCHGHATDCYYDAGVDRRGESLNIHGLYEGGGVCINCQHNTAGINCEKCAPGYYRPQGVPATAADGCRPCSCHWEHAEGCEEGSGCCFCKLNFQGAGCEGCADGFCAYPCCV</sequence>
<dbReference type="PANTHER" id="PTHR10574:SF285">
    <property type="entry name" value="LAMININ SUBUNIT ALPHA-3"/>
    <property type="match status" value="1"/>
</dbReference>
<dbReference type="SUPFAM" id="SSF57196">
    <property type="entry name" value="EGF/Laminin"/>
    <property type="match status" value="1"/>
</dbReference>
<feature type="non-terminal residue" evidence="12">
    <location>
        <position position="114"/>
    </location>
</feature>
<evidence type="ECO:0000256" key="9">
    <source>
        <dbReference type="ARBA" id="ARBA00023292"/>
    </source>
</evidence>
<dbReference type="FunFam" id="2.10.25.10:FF:000069">
    <property type="entry name" value="Laminin subunit alpha 1"/>
    <property type="match status" value="1"/>
</dbReference>
<evidence type="ECO:0000256" key="4">
    <source>
        <dbReference type="ARBA" id="ARBA00022729"/>
    </source>
</evidence>
<dbReference type="SMART" id="SM00180">
    <property type="entry name" value="EGF_Lam"/>
    <property type="match status" value="2"/>
</dbReference>
<keyword evidence="6" id="KW-0084">Basement membrane</keyword>
<evidence type="ECO:0000313" key="12">
    <source>
        <dbReference type="EMBL" id="NXX37981.1"/>
    </source>
</evidence>
<dbReference type="InterPro" id="IPR050440">
    <property type="entry name" value="Laminin/Netrin_ECM"/>
</dbReference>
<comment type="caution">
    <text evidence="12">The sequence shown here is derived from an EMBL/GenBank/DDBJ whole genome shotgun (WGS) entry which is preliminary data.</text>
</comment>
<evidence type="ECO:0000256" key="5">
    <source>
        <dbReference type="ARBA" id="ARBA00022737"/>
    </source>
</evidence>
<dbReference type="InterPro" id="IPR002049">
    <property type="entry name" value="LE_dom"/>
</dbReference>
<keyword evidence="5" id="KW-0677">Repeat</keyword>
<dbReference type="GO" id="GO:0009888">
    <property type="term" value="P:tissue development"/>
    <property type="evidence" value="ECO:0007669"/>
    <property type="project" value="TreeGrafter"/>
</dbReference>
<keyword evidence="9 10" id="KW-0424">Laminin EGF-like domain</keyword>
<evidence type="ECO:0000259" key="11">
    <source>
        <dbReference type="PROSITE" id="PS50027"/>
    </source>
</evidence>
<evidence type="ECO:0000256" key="6">
    <source>
        <dbReference type="ARBA" id="ARBA00022869"/>
    </source>
</evidence>
<evidence type="ECO:0000256" key="10">
    <source>
        <dbReference type="PROSITE-ProRule" id="PRU00460"/>
    </source>
</evidence>